<dbReference type="RefSeq" id="WP_008541568.1">
    <property type="nucleotide sequence ID" value="NZ_JH604928.1"/>
</dbReference>
<gene>
    <name evidence="2" type="ORF">HMPREF9440_00857</name>
</gene>
<keyword evidence="1" id="KW-1133">Transmembrane helix</keyword>
<dbReference type="HOGENOM" id="CLU_1618172_0_0_4"/>
<evidence type="ECO:0000256" key="1">
    <source>
        <dbReference type="SAM" id="Phobius"/>
    </source>
</evidence>
<keyword evidence="3" id="KW-1185">Reference proteome</keyword>
<name>H3KDP6_9BURK</name>
<proteinExistence type="predicted"/>
<dbReference type="OrthoDB" id="9811754at2"/>
<dbReference type="Gene3D" id="1.10.287.470">
    <property type="entry name" value="Helix hairpin bin"/>
    <property type="match status" value="1"/>
</dbReference>
<dbReference type="SUPFAM" id="SSF111369">
    <property type="entry name" value="HlyD-like secretion proteins"/>
    <property type="match status" value="1"/>
</dbReference>
<comment type="caution">
    <text evidence="2">The sequence shown here is derived from an EMBL/GenBank/DDBJ whole genome shotgun (WGS) entry which is preliminary data.</text>
</comment>
<dbReference type="STRING" id="762967.HMPREF9440_00857"/>
<dbReference type="Gene3D" id="2.40.50.100">
    <property type="match status" value="1"/>
</dbReference>
<accession>H3KDP6</accession>
<organism evidence="2 3">
    <name type="scientific">Sutterella parvirubra YIT 11816</name>
    <dbReference type="NCBI Taxonomy" id="762967"/>
    <lineage>
        <taxon>Bacteria</taxon>
        <taxon>Pseudomonadati</taxon>
        <taxon>Pseudomonadota</taxon>
        <taxon>Betaproteobacteria</taxon>
        <taxon>Burkholderiales</taxon>
        <taxon>Sutterellaceae</taxon>
        <taxon>Sutterella</taxon>
    </lineage>
</organism>
<evidence type="ECO:0000313" key="3">
    <source>
        <dbReference type="Proteomes" id="UP000004956"/>
    </source>
</evidence>
<reference evidence="2 3" key="1">
    <citation type="submission" date="2011-11" db="EMBL/GenBank/DDBJ databases">
        <authorList>
            <person name="Weinstock G."/>
            <person name="Sodergren E."/>
            <person name="Clifton S."/>
            <person name="Fulton L."/>
            <person name="Fulton B."/>
            <person name="Courtney L."/>
            <person name="Fronick C."/>
            <person name="Harrison M."/>
            <person name="Strong C."/>
            <person name="Farmer C."/>
            <person name="Delahaunty K."/>
            <person name="Markovic C."/>
            <person name="Hall O."/>
            <person name="Minx P."/>
            <person name="Tomlinson C."/>
            <person name="Mitreva M."/>
            <person name="Hou S."/>
            <person name="Chen J."/>
            <person name="Wollam A."/>
            <person name="Pepin K.H."/>
            <person name="Johnson M."/>
            <person name="Bhonagiri V."/>
            <person name="Zhang X."/>
            <person name="Suruliraj S."/>
            <person name="Warren W."/>
            <person name="Chinwalla A."/>
            <person name="Mardis E.R."/>
            <person name="Wilson R.K."/>
        </authorList>
    </citation>
    <scope>NUCLEOTIDE SEQUENCE [LARGE SCALE GENOMIC DNA]</scope>
    <source>
        <strain evidence="2 3">YIT 11816</strain>
    </source>
</reference>
<feature type="transmembrane region" description="Helical" evidence="1">
    <location>
        <begin position="12"/>
        <end position="31"/>
    </location>
</feature>
<keyword evidence="1" id="KW-0812">Transmembrane</keyword>
<dbReference type="AlphaFoldDB" id="H3KDP6"/>
<dbReference type="EMBL" id="AFBQ01000119">
    <property type="protein sequence ID" value="EHY31741.1"/>
    <property type="molecule type" value="Genomic_DNA"/>
</dbReference>
<sequence length="164" mass="17620">MTSQKKTDKTILRTIAGFAAVLAVAVGLIALGNRNDAASEGERLKAGLLTAHEVRMAFQTVGGRLVDRPIEEGVTVEAGQKLLALDPTDVMLEIESTEAKIRQQDHQIAYEEEGIALALARADETEASLWRQIEAAVANRRSAAAALKSAEADWTRAKGSKLIQ</sequence>
<dbReference type="Proteomes" id="UP000004956">
    <property type="component" value="Unassembled WGS sequence"/>
</dbReference>
<keyword evidence="1" id="KW-0472">Membrane</keyword>
<dbReference type="PATRIC" id="fig|762967.3.peg.683"/>
<evidence type="ECO:0000313" key="2">
    <source>
        <dbReference type="EMBL" id="EHY31741.1"/>
    </source>
</evidence>
<protein>
    <submittedName>
        <fullName evidence="2">Uncharacterized protein</fullName>
    </submittedName>
</protein>